<feature type="signal peptide" evidence="1">
    <location>
        <begin position="1"/>
        <end position="19"/>
    </location>
</feature>
<name>L8JXQ0_9BACT</name>
<organism evidence="2 3">
    <name type="scientific">Fulvivirga imtechensis AK7</name>
    <dbReference type="NCBI Taxonomy" id="1237149"/>
    <lineage>
        <taxon>Bacteria</taxon>
        <taxon>Pseudomonadati</taxon>
        <taxon>Bacteroidota</taxon>
        <taxon>Cytophagia</taxon>
        <taxon>Cytophagales</taxon>
        <taxon>Fulvivirgaceae</taxon>
        <taxon>Fulvivirga</taxon>
    </lineage>
</organism>
<evidence type="ECO:0008006" key="4">
    <source>
        <dbReference type="Google" id="ProtNLM"/>
    </source>
</evidence>
<dbReference type="Proteomes" id="UP000011135">
    <property type="component" value="Unassembled WGS sequence"/>
</dbReference>
<evidence type="ECO:0000256" key="1">
    <source>
        <dbReference type="SAM" id="SignalP"/>
    </source>
</evidence>
<dbReference type="InterPro" id="IPR025348">
    <property type="entry name" value="DUF4252"/>
</dbReference>
<dbReference type="Pfam" id="PF14060">
    <property type="entry name" value="DUF4252"/>
    <property type="match status" value="1"/>
</dbReference>
<accession>L8JXQ0</accession>
<dbReference type="AlphaFoldDB" id="L8JXQ0"/>
<gene>
    <name evidence="2" type="ORF">C900_02645</name>
</gene>
<dbReference type="STRING" id="1237149.C900_02645"/>
<keyword evidence="3" id="KW-1185">Reference proteome</keyword>
<dbReference type="OrthoDB" id="980025at2"/>
<protein>
    <recommendedName>
        <fullName evidence="4">DUF4252 domain-containing protein</fullName>
    </recommendedName>
</protein>
<dbReference type="EMBL" id="AMZN01000004">
    <property type="protein sequence ID" value="ELR73560.1"/>
    <property type="molecule type" value="Genomic_DNA"/>
</dbReference>
<proteinExistence type="predicted"/>
<evidence type="ECO:0000313" key="3">
    <source>
        <dbReference type="Proteomes" id="UP000011135"/>
    </source>
</evidence>
<dbReference type="RefSeq" id="WP_009577780.1">
    <property type="nucleotide sequence ID" value="NZ_AMZN01000004.1"/>
</dbReference>
<evidence type="ECO:0000313" key="2">
    <source>
        <dbReference type="EMBL" id="ELR73560.1"/>
    </source>
</evidence>
<keyword evidence="1" id="KW-0732">Signal</keyword>
<feature type="chain" id="PRO_5003993513" description="DUF4252 domain-containing protein" evidence="1">
    <location>
        <begin position="20"/>
        <end position="167"/>
    </location>
</feature>
<comment type="caution">
    <text evidence="2">The sequence shown here is derived from an EMBL/GenBank/DDBJ whole genome shotgun (WGS) entry which is preliminary data.</text>
</comment>
<sequence>MKKLITLLLLVSATSLVFGQSKTIEAFHSKYKEDRDAKVISLNGSLFKLMASIASFDESDEDLKTIGRIADGITSMEILAIPMYKTGFDHKSLDDMRSQLKGEKYEELMTVKEGSDRIYFMTQGTNSQIKNMLVLIKEDDEFMVMNINGSLDMKDLAYLAKQRKNWN</sequence>
<reference evidence="2 3" key="1">
    <citation type="submission" date="2012-12" db="EMBL/GenBank/DDBJ databases">
        <title>Genome assembly of Fulvivirga imtechensis AK7.</title>
        <authorList>
            <person name="Nupur N."/>
            <person name="Khatri I."/>
            <person name="Kumar R."/>
            <person name="Subramanian S."/>
            <person name="Pinnaka A."/>
        </authorList>
    </citation>
    <scope>NUCLEOTIDE SEQUENCE [LARGE SCALE GENOMIC DNA]</scope>
    <source>
        <strain evidence="2 3">AK7</strain>
    </source>
</reference>